<dbReference type="Proteomes" id="UP001454036">
    <property type="component" value="Unassembled WGS sequence"/>
</dbReference>
<evidence type="ECO:0000313" key="2">
    <source>
        <dbReference type="Proteomes" id="UP001454036"/>
    </source>
</evidence>
<protein>
    <recommendedName>
        <fullName evidence="3">DUF4371 domain-containing protein</fullName>
    </recommendedName>
</protein>
<organism evidence="1 2">
    <name type="scientific">Lithospermum erythrorhizon</name>
    <name type="common">Purple gromwell</name>
    <name type="synonym">Lithospermum officinale var. erythrorhizon</name>
    <dbReference type="NCBI Taxonomy" id="34254"/>
    <lineage>
        <taxon>Eukaryota</taxon>
        <taxon>Viridiplantae</taxon>
        <taxon>Streptophyta</taxon>
        <taxon>Embryophyta</taxon>
        <taxon>Tracheophyta</taxon>
        <taxon>Spermatophyta</taxon>
        <taxon>Magnoliopsida</taxon>
        <taxon>eudicotyledons</taxon>
        <taxon>Gunneridae</taxon>
        <taxon>Pentapetalae</taxon>
        <taxon>asterids</taxon>
        <taxon>lamiids</taxon>
        <taxon>Boraginales</taxon>
        <taxon>Boraginaceae</taxon>
        <taxon>Boraginoideae</taxon>
        <taxon>Lithospermeae</taxon>
        <taxon>Lithospermum</taxon>
    </lineage>
</organism>
<gene>
    <name evidence="1" type="ORF">LIER_26306</name>
</gene>
<dbReference type="EMBL" id="BAABME010008149">
    <property type="protein sequence ID" value="GAA0172487.1"/>
    <property type="molecule type" value="Genomic_DNA"/>
</dbReference>
<comment type="caution">
    <text evidence="1">The sequence shown here is derived from an EMBL/GenBank/DDBJ whole genome shotgun (WGS) entry which is preliminary data.</text>
</comment>
<sequence>MSGRLGGLKTLIQNEVSSDFYVYCFAHQLQLALVAAVSCHLDVSSFFGLVNSIVNIIGCSNKRHKWLRKAQLVHLAELIEQGLGKSGTGSNQQTSLSRASDTRWESHYKTLTSIENLFGPVICVLKKILEDTSLKVRGETRTLLQGLLTFDFIFMLSLMVDVLGVTHLLNLALQRCDQDLLNSLNLVRIVKLRLQRMRDDGWDILLTKVVEICMNHDIEIPNMTESYYLLKSRR</sequence>
<proteinExistence type="predicted"/>
<evidence type="ECO:0008006" key="3">
    <source>
        <dbReference type="Google" id="ProtNLM"/>
    </source>
</evidence>
<accession>A0AAV3RBV0</accession>
<dbReference type="InterPro" id="IPR055298">
    <property type="entry name" value="AtLOH3-like"/>
</dbReference>
<dbReference type="PANTHER" id="PTHR11697">
    <property type="entry name" value="GENERAL TRANSCRIPTION FACTOR 2-RELATED ZINC FINGER PROTEIN"/>
    <property type="match status" value="1"/>
</dbReference>
<dbReference type="InterPro" id="IPR012337">
    <property type="entry name" value="RNaseH-like_sf"/>
</dbReference>
<evidence type="ECO:0000313" key="1">
    <source>
        <dbReference type="EMBL" id="GAA0172487.1"/>
    </source>
</evidence>
<name>A0AAV3RBV0_LITER</name>
<dbReference type="PANTHER" id="PTHR11697:SF230">
    <property type="entry name" value="ZINC FINGER, MYM DOMAIN CONTAINING 1"/>
    <property type="match status" value="1"/>
</dbReference>
<dbReference type="AlphaFoldDB" id="A0AAV3RBV0"/>
<dbReference type="SUPFAM" id="SSF53098">
    <property type="entry name" value="Ribonuclease H-like"/>
    <property type="match status" value="1"/>
</dbReference>
<reference evidence="1 2" key="1">
    <citation type="submission" date="2024-01" db="EMBL/GenBank/DDBJ databases">
        <title>The complete chloroplast genome sequence of Lithospermum erythrorhizon: insights into the phylogenetic relationship among Boraginaceae species and the maternal lineages of purple gromwells.</title>
        <authorList>
            <person name="Okada T."/>
            <person name="Watanabe K."/>
        </authorList>
    </citation>
    <scope>NUCLEOTIDE SEQUENCE [LARGE SCALE GENOMIC DNA]</scope>
</reference>
<keyword evidence="2" id="KW-1185">Reference proteome</keyword>